<evidence type="ECO:0000313" key="2">
    <source>
        <dbReference type="Proteomes" id="UP000625711"/>
    </source>
</evidence>
<evidence type="ECO:0000313" key="1">
    <source>
        <dbReference type="EMBL" id="KAF7275802.1"/>
    </source>
</evidence>
<accession>A0A834IKS8</accession>
<keyword evidence="2" id="KW-1185">Reference proteome</keyword>
<gene>
    <name evidence="1" type="ORF">GWI33_011256</name>
</gene>
<dbReference type="EMBL" id="JAACXV010009099">
    <property type="protein sequence ID" value="KAF7275802.1"/>
    <property type="molecule type" value="Genomic_DNA"/>
</dbReference>
<comment type="caution">
    <text evidence="1">The sequence shown here is derived from an EMBL/GenBank/DDBJ whole genome shotgun (WGS) entry which is preliminary data.</text>
</comment>
<proteinExistence type="predicted"/>
<dbReference type="AlphaFoldDB" id="A0A834IKS8"/>
<dbReference type="Proteomes" id="UP000625711">
    <property type="component" value="Unassembled WGS sequence"/>
</dbReference>
<name>A0A834IKS8_RHYFE</name>
<organism evidence="1 2">
    <name type="scientific">Rhynchophorus ferrugineus</name>
    <name type="common">Red palm weevil</name>
    <name type="synonym">Curculio ferrugineus</name>
    <dbReference type="NCBI Taxonomy" id="354439"/>
    <lineage>
        <taxon>Eukaryota</taxon>
        <taxon>Metazoa</taxon>
        <taxon>Ecdysozoa</taxon>
        <taxon>Arthropoda</taxon>
        <taxon>Hexapoda</taxon>
        <taxon>Insecta</taxon>
        <taxon>Pterygota</taxon>
        <taxon>Neoptera</taxon>
        <taxon>Endopterygota</taxon>
        <taxon>Coleoptera</taxon>
        <taxon>Polyphaga</taxon>
        <taxon>Cucujiformia</taxon>
        <taxon>Curculionidae</taxon>
        <taxon>Dryophthorinae</taxon>
        <taxon>Rhynchophorus</taxon>
    </lineage>
</organism>
<protein>
    <submittedName>
        <fullName evidence="1">Uncharacterized protein</fullName>
    </submittedName>
</protein>
<reference evidence="1" key="1">
    <citation type="submission" date="2020-08" db="EMBL/GenBank/DDBJ databases">
        <title>Genome sequencing and assembly of the red palm weevil Rhynchophorus ferrugineus.</title>
        <authorList>
            <person name="Dias G.B."/>
            <person name="Bergman C.M."/>
            <person name="Manee M."/>
        </authorList>
    </citation>
    <scope>NUCLEOTIDE SEQUENCE</scope>
    <source>
        <strain evidence="1">AA-2017</strain>
        <tissue evidence="1">Whole larva</tissue>
    </source>
</reference>
<feature type="non-terminal residue" evidence="1">
    <location>
        <position position="1"/>
    </location>
</feature>
<sequence>QRRTPRKWGVCECSSPINPHDLTADQSLSRTKEYSPDHKLNQLLPPFVVGVRPLISFEQPEGAFRQRLRYSPRSKRQRMRSETMEICLQYIMGMSENDKLLFSRYSE</sequence>